<accession>A0A8X6LJE0</accession>
<dbReference type="Proteomes" id="UP000887116">
    <property type="component" value="Unassembled WGS sequence"/>
</dbReference>
<sequence length="111" mass="12577">MSNFIRNRFSIETNNYAHFRPGTTVEQRFNDYERVLDADNYYPLSESDVNRLNSEQSFGESNFPELQEETSFIETGNDTVIDMSNVSESTPLLDTAAGGAKGIGSVLYIYR</sequence>
<gene>
    <name evidence="1" type="primary">NCL1_39929</name>
    <name evidence="1" type="ORF">TNCT_283551</name>
</gene>
<reference evidence="1" key="1">
    <citation type="submission" date="2020-07" db="EMBL/GenBank/DDBJ databases">
        <title>Multicomponent nature underlies the extraordinary mechanical properties of spider dragline silk.</title>
        <authorList>
            <person name="Kono N."/>
            <person name="Nakamura H."/>
            <person name="Mori M."/>
            <person name="Yoshida Y."/>
            <person name="Ohtoshi R."/>
            <person name="Malay A.D."/>
            <person name="Moran D.A.P."/>
            <person name="Tomita M."/>
            <person name="Numata K."/>
            <person name="Arakawa K."/>
        </authorList>
    </citation>
    <scope>NUCLEOTIDE SEQUENCE</scope>
</reference>
<evidence type="ECO:0000313" key="2">
    <source>
        <dbReference type="Proteomes" id="UP000887116"/>
    </source>
</evidence>
<name>A0A8X6LJE0_TRICU</name>
<dbReference type="OrthoDB" id="10455580at2759"/>
<protein>
    <submittedName>
        <fullName evidence="1">Uncharacterized protein</fullName>
    </submittedName>
</protein>
<organism evidence="1 2">
    <name type="scientific">Trichonephila clavata</name>
    <name type="common">Joro spider</name>
    <name type="synonym">Nephila clavata</name>
    <dbReference type="NCBI Taxonomy" id="2740835"/>
    <lineage>
        <taxon>Eukaryota</taxon>
        <taxon>Metazoa</taxon>
        <taxon>Ecdysozoa</taxon>
        <taxon>Arthropoda</taxon>
        <taxon>Chelicerata</taxon>
        <taxon>Arachnida</taxon>
        <taxon>Araneae</taxon>
        <taxon>Araneomorphae</taxon>
        <taxon>Entelegynae</taxon>
        <taxon>Araneoidea</taxon>
        <taxon>Nephilidae</taxon>
        <taxon>Trichonephila</taxon>
    </lineage>
</organism>
<dbReference type="EMBL" id="BMAO01006999">
    <property type="protein sequence ID" value="GFR12986.1"/>
    <property type="molecule type" value="Genomic_DNA"/>
</dbReference>
<evidence type="ECO:0000313" key="1">
    <source>
        <dbReference type="EMBL" id="GFR12986.1"/>
    </source>
</evidence>
<dbReference type="AlphaFoldDB" id="A0A8X6LJE0"/>
<comment type="caution">
    <text evidence="1">The sequence shown here is derived from an EMBL/GenBank/DDBJ whole genome shotgun (WGS) entry which is preliminary data.</text>
</comment>
<proteinExistence type="predicted"/>
<keyword evidence="2" id="KW-1185">Reference proteome</keyword>